<dbReference type="GO" id="GO:0032259">
    <property type="term" value="P:methylation"/>
    <property type="evidence" value="ECO:0007669"/>
    <property type="project" value="UniProtKB-KW"/>
</dbReference>
<dbReference type="InterPro" id="IPR002052">
    <property type="entry name" value="DNA_methylase_N6_adenine_CS"/>
</dbReference>
<dbReference type="EC" id="2.1.1.-" evidence="5"/>
<evidence type="ECO:0000256" key="1">
    <source>
        <dbReference type="ARBA" id="ARBA00006594"/>
    </source>
</evidence>
<organism evidence="7 8">
    <name type="scientific">Ligilactobacillus salivarius</name>
    <dbReference type="NCBI Taxonomy" id="1624"/>
    <lineage>
        <taxon>Bacteria</taxon>
        <taxon>Bacillati</taxon>
        <taxon>Bacillota</taxon>
        <taxon>Bacilli</taxon>
        <taxon>Lactobacillales</taxon>
        <taxon>Lactobacillaceae</taxon>
        <taxon>Ligilactobacillus</taxon>
    </lineage>
</organism>
<dbReference type="SUPFAM" id="SSF53335">
    <property type="entry name" value="S-adenosyl-L-methionine-dependent methyltransferases"/>
    <property type="match status" value="1"/>
</dbReference>
<dbReference type="AlphaFoldDB" id="A0A921IEZ7"/>
<dbReference type="GO" id="GO:0009307">
    <property type="term" value="P:DNA restriction-modification system"/>
    <property type="evidence" value="ECO:0007669"/>
    <property type="project" value="UniProtKB-KW"/>
</dbReference>
<comment type="caution">
    <text evidence="7">The sequence shown here is derived from an EMBL/GenBank/DDBJ whole genome shotgun (WGS) entry which is preliminary data.</text>
</comment>
<evidence type="ECO:0000256" key="2">
    <source>
        <dbReference type="ARBA" id="ARBA00022603"/>
    </source>
</evidence>
<evidence type="ECO:0000259" key="6">
    <source>
        <dbReference type="Pfam" id="PF01555"/>
    </source>
</evidence>
<dbReference type="GO" id="GO:0009007">
    <property type="term" value="F:site-specific DNA-methyltransferase (adenine-specific) activity"/>
    <property type="evidence" value="ECO:0007669"/>
    <property type="project" value="TreeGrafter"/>
</dbReference>
<dbReference type="PROSITE" id="PS00092">
    <property type="entry name" value="N6_MTASE"/>
    <property type="match status" value="1"/>
</dbReference>
<keyword evidence="3" id="KW-0808">Transferase</keyword>
<dbReference type="InterPro" id="IPR029063">
    <property type="entry name" value="SAM-dependent_MTases_sf"/>
</dbReference>
<keyword evidence="2" id="KW-0489">Methyltransferase</keyword>
<name>A0A921IEZ7_9LACO</name>
<dbReference type="Gene3D" id="3.40.50.150">
    <property type="entry name" value="Vaccinia Virus protein VP39"/>
    <property type="match status" value="1"/>
</dbReference>
<evidence type="ECO:0000313" key="8">
    <source>
        <dbReference type="Proteomes" id="UP000759256"/>
    </source>
</evidence>
<accession>A0A921IEZ7</accession>
<dbReference type="Proteomes" id="UP000759256">
    <property type="component" value="Unassembled WGS sequence"/>
</dbReference>
<evidence type="ECO:0000313" key="7">
    <source>
        <dbReference type="EMBL" id="HJG16439.1"/>
    </source>
</evidence>
<evidence type="ECO:0000256" key="5">
    <source>
        <dbReference type="RuleBase" id="RU362026"/>
    </source>
</evidence>
<gene>
    <name evidence="7" type="ORF">K8V06_09950</name>
</gene>
<dbReference type="Pfam" id="PF01555">
    <property type="entry name" value="N6_N4_Mtase"/>
    <property type="match status" value="1"/>
</dbReference>
<reference evidence="7" key="1">
    <citation type="journal article" date="2021" name="PeerJ">
        <title>Extensive microbial diversity within the chicken gut microbiome revealed by metagenomics and culture.</title>
        <authorList>
            <person name="Gilroy R."/>
            <person name="Ravi A."/>
            <person name="Getino M."/>
            <person name="Pursley I."/>
            <person name="Horton D.L."/>
            <person name="Alikhan N.F."/>
            <person name="Baker D."/>
            <person name="Gharbi K."/>
            <person name="Hall N."/>
            <person name="Watson M."/>
            <person name="Adriaenssens E.M."/>
            <person name="Foster-Nyarko E."/>
            <person name="Jarju S."/>
            <person name="Secka A."/>
            <person name="Antonio M."/>
            <person name="Oren A."/>
            <person name="Chaudhuri R.R."/>
            <person name="La Ragione R."/>
            <person name="Hildebrand F."/>
            <person name="Pallen M.J."/>
        </authorList>
    </citation>
    <scope>NUCLEOTIDE SEQUENCE</scope>
    <source>
        <strain evidence="7">CHK189-29639</strain>
    </source>
</reference>
<dbReference type="GO" id="GO:0008170">
    <property type="term" value="F:N-methyltransferase activity"/>
    <property type="evidence" value="ECO:0007669"/>
    <property type="project" value="InterPro"/>
</dbReference>
<dbReference type="EMBL" id="DYVK01000098">
    <property type="protein sequence ID" value="HJG16439.1"/>
    <property type="molecule type" value="Genomic_DNA"/>
</dbReference>
<dbReference type="PRINTS" id="PR00508">
    <property type="entry name" value="S21N4MTFRASE"/>
</dbReference>
<dbReference type="GO" id="GO:0005737">
    <property type="term" value="C:cytoplasm"/>
    <property type="evidence" value="ECO:0007669"/>
    <property type="project" value="TreeGrafter"/>
</dbReference>
<dbReference type="InterPro" id="IPR001091">
    <property type="entry name" value="RM_Methyltransferase"/>
</dbReference>
<dbReference type="PANTHER" id="PTHR13370">
    <property type="entry name" value="RNA METHYLASE-RELATED"/>
    <property type="match status" value="1"/>
</dbReference>
<feature type="domain" description="DNA methylase N-4/N-6" evidence="6">
    <location>
        <begin position="22"/>
        <end position="225"/>
    </location>
</feature>
<reference evidence="7" key="2">
    <citation type="submission" date="2021-09" db="EMBL/GenBank/DDBJ databases">
        <authorList>
            <person name="Gilroy R."/>
        </authorList>
    </citation>
    <scope>NUCLEOTIDE SEQUENCE</scope>
    <source>
        <strain evidence="7">CHK189-29639</strain>
    </source>
</reference>
<evidence type="ECO:0000256" key="3">
    <source>
        <dbReference type="ARBA" id="ARBA00022679"/>
    </source>
</evidence>
<keyword evidence="4" id="KW-0680">Restriction system</keyword>
<dbReference type="InterPro" id="IPR002941">
    <property type="entry name" value="DNA_methylase_N4/N6"/>
</dbReference>
<sequence length="236" mass="27607">MKIFNDDAYEKIKEFQEQGVQVDHIITDPPYNISKDNNFSTMKSANRQGVDFGEWDKEFDLYSWVEEYSKLLKPGGSFIIFTSYRYISYMIDTLEKCKNMVVKDILKWIKTNPMPRNINRRYVQDTEFAIWAVKKGEKWIFNKPHDVSYLRAEFHTAVVSGKERTKHPTQKSLKLMKDIIRIHTDPGQKILDPFMGSGTTGVAALELSRDFIGVELSEEYFEIARERIGNIQENLL</sequence>
<protein>
    <recommendedName>
        <fullName evidence="5">Methyltransferase</fullName>
        <ecNumber evidence="5">2.1.1.-</ecNumber>
    </recommendedName>
</protein>
<comment type="similarity">
    <text evidence="1 5">Belongs to the N(4)/N(6)-methyltransferase family.</text>
</comment>
<evidence type="ECO:0000256" key="4">
    <source>
        <dbReference type="ARBA" id="ARBA00022747"/>
    </source>
</evidence>
<dbReference type="GO" id="GO:0003677">
    <property type="term" value="F:DNA binding"/>
    <property type="evidence" value="ECO:0007669"/>
    <property type="project" value="InterPro"/>
</dbReference>
<dbReference type="PANTHER" id="PTHR13370:SF3">
    <property type="entry name" value="TRNA (GUANINE(10)-N2)-METHYLTRANSFERASE HOMOLOG"/>
    <property type="match status" value="1"/>
</dbReference>
<proteinExistence type="inferred from homology"/>